<organism evidence="1 2">
    <name type="scientific">Nepenthes gracilis</name>
    <name type="common">Slender pitcher plant</name>
    <dbReference type="NCBI Taxonomy" id="150966"/>
    <lineage>
        <taxon>Eukaryota</taxon>
        <taxon>Viridiplantae</taxon>
        <taxon>Streptophyta</taxon>
        <taxon>Embryophyta</taxon>
        <taxon>Tracheophyta</taxon>
        <taxon>Spermatophyta</taxon>
        <taxon>Magnoliopsida</taxon>
        <taxon>eudicotyledons</taxon>
        <taxon>Gunneridae</taxon>
        <taxon>Pentapetalae</taxon>
        <taxon>Caryophyllales</taxon>
        <taxon>Nepenthaceae</taxon>
        <taxon>Nepenthes</taxon>
    </lineage>
</organism>
<name>A0AAD3TIM8_NEPGR</name>
<keyword evidence="2" id="KW-1185">Reference proteome</keyword>
<dbReference type="PANTHER" id="PTHR31676:SF20">
    <property type="entry name" value="T19F6.7 PROTEIN"/>
    <property type="match status" value="1"/>
</dbReference>
<dbReference type="PANTHER" id="PTHR31676">
    <property type="entry name" value="T31J12.3 PROTEIN-RELATED"/>
    <property type="match status" value="1"/>
</dbReference>
<dbReference type="InterPro" id="IPR036758">
    <property type="entry name" value="At5g01610-like"/>
</dbReference>
<dbReference type="Gene3D" id="2.30.240.10">
    <property type="entry name" value="At5g01610-like"/>
    <property type="match status" value="1"/>
</dbReference>
<sequence>MATHSTHDNGERAGAEIVYGAEDCRRYSVALLEELGFPKGVLPLVDLVEYGRVRATGFVWMKQKAASEHYLEATKTPVSYAAEVTAYVEKGKMKRMSGVKSKPLLFWLPVTEMSIEDKAAGGREKIYFKTALGIGKSLPATAFMTAEEKEKN</sequence>
<accession>A0AAD3TIM8</accession>
<dbReference type="Pfam" id="PF04398">
    <property type="entry name" value="DUF538"/>
    <property type="match status" value="1"/>
</dbReference>
<comment type="caution">
    <text evidence="1">The sequence shown here is derived from an EMBL/GenBank/DDBJ whole genome shotgun (WGS) entry which is preliminary data.</text>
</comment>
<evidence type="ECO:0000313" key="2">
    <source>
        <dbReference type="Proteomes" id="UP001279734"/>
    </source>
</evidence>
<proteinExistence type="predicted"/>
<dbReference type="EMBL" id="BSYO01000037">
    <property type="protein sequence ID" value="GMH29861.1"/>
    <property type="molecule type" value="Genomic_DNA"/>
</dbReference>
<gene>
    <name evidence="1" type="ORF">Nepgr_031704</name>
</gene>
<dbReference type="SUPFAM" id="SSF141562">
    <property type="entry name" value="At5g01610-like"/>
    <property type="match status" value="1"/>
</dbReference>
<reference evidence="1" key="1">
    <citation type="submission" date="2023-05" db="EMBL/GenBank/DDBJ databases">
        <title>Nepenthes gracilis genome sequencing.</title>
        <authorList>
            <person name="Fukushima K."/>
        </authorList>
    </citation>
    <scope>NUCLEOTIDE SEQUENCE</scope>
    <source>
        <strain evidence="1">SING2019-196</strain>
    </source>
</reference>
<dbReference type="AlphaFoldDB" id="A0AAD3TIM8"/>
<protein>
    <recommendedName>
        <fullName evidence="3">DUF538 family protein</fullName>
    </recommendedName>
</protein>
<dbReference type="InterPro" id="IPR007493">
    <property type="entry name" value="DUF538"/>
</dbReference>
<evidence type="ECO:0008006" key="3">
    <source>
        <dbReference type="Google" id="ProtNLM"/>
    </source>
</evidence>
<evidence type="ECO:0000313" key="1">
    <source>
        <dbReference type="EMBL" id="GMH29861.1"/>
    </source>
</evidence>
<dbReference type="Proteomes" id="UP001279734">
    <property type="component" value="Unassembled WGS sequence"/>
</dbReference>